<dbReference type="PANTHER" id="PTHR46481">
    <property type="entry name" value="ZINC FINGER BED DOMAIN-CONTAINING PROTEIN 4"/>
    <property type="match status" value="1"/>
</dbReference>
<keyword evidence="7" id="KW-1185">Reference proteome</keyword>
<keyword evidence="3" id="KW-0863">Zinc-finger</keyword>
<dbReference type="InterPro" id="IPR052035">
    <property type="entry name" value="ZnF_BED_domain_contain"/>
</dbReference>
<dbReference type="EMBL" id="JAQJAN010000003">
    <property type="protein sequence ID" value="KAJ5734406.1"/>
    <property type="molecule type" value="Genomic_DNA"/>
</dbReference>
<proteinExistence type="predicted"/>
<protein>
    <recommendedName>
        <fullName evidence="8">HAT C-terminal dimerisation domain-containing protein</fullName>
    </recommendedName>
</protein>
<keyword evidence="5" id="KW-0539">Nucleus</keyword>
<evidence type="ECO:0000256" key="3">
    <source>
        <dbReference type="ARBA" id="ARBA00022771"/>
    </source>
</evidence>
<sequence>MGALPLNDMEDEFFFKRKSALDQAIGRGCVYEISHTLNKLRYLQFHMNDCEEDQEVFKNIQDDRHGEKLLLISDAKTRWNSTFLMLNRAKRLQKFIAPFCAQYGYEELLLDDEERLQVDYLLCVMEPFLQVISDLTFEGQASMQSVLNNYQNLFGHLEESMKQLRKKRVPWKRQILESLEDCREVLADYHEQTTRNSIYAVSTMLAPDFNFEFFRSDDWEKDKRDTYRSSFEKALLRCQEKPKTPWLDTEPHDGYYFNESLFLAGRAPYLPWRRKLARNILPVPASGGVVERLFTTARQASCDLNLLDAFLAAKPDLLFKLKPRPITEEFQAQFLSTLTTNFSFSPDQSTQYGTLVALPEEKEILAEEDHLLGSGFPNAIEEVLARDTE</sequence>
<accession>A0AAD6HTT5</accession>
<comment type="caution">
    <text evidence="6">The sequence shown here is derived from an EMBL/GenBank/DDBJ whole genome shotgun (WGS) entry which is preliminary data.</text>
</comment>
<evidence type="ECO:0000256" key="2">
    <source>
        <dbReference type="ARBA" id="ARBA00022723"/>
    </source>
</evidence>
<dbReference type="GO" id="GO:0008270">
    <property type="term" value="F:zinc ion binding"/>
    <property type="evidence" value="ECO:0007669"/>
    <property type="project" value="UniProtKB-KW"/>
</dbReference>
<comment type="subcellular location">
    <subcellularLocation>
        <location evidence="1">Nucleus</location>
    </subcellularLocation>
</comment>
<dbReference type="PANTHER" id="PTHR46481:SF10">
    <property type="entry name" value="ZINC FINGER BED DOMAIN-CONTAINING PROTEIN 39"/>
    <property type="match status" value="1"/>
</dbReference>
<evidence type="ECO:0008006" key="8">
    <source>
        <dbReference type="Google" id="ProtNLM"/>
    </source>
</evidence>
<keyword evidence="4" id="KW-0862">Zinc</keyword>
<dbReference type="AlphaFoldDB" id="A0AAD6HTT5"/>
<dbReference type="SUPFAM" id="SSF53098">
    <property type="entry name" value="Ribonuclease H-like"/>
    <property type="match status" value="1"/>
</dbReference>
<organism evidence="6 7">
    <name type="scientific">Penicillium malachiteum</name>
    <dbReference type="NCBI Taxonomy" id="1324776"/>
    <lineage>
        <taxon>Eukaryota</taxon>
        <taxon>Fungi</taxon>
        <taxon>Dikarya</taxon>
        <taxon>Ascomycota</taxon>
        <taxon>Pezizomycotina</taxon>
        <taxon>Eurotiomycetes</taxon>
        <taxon>Eurotiomycetidae</taxon>
        <taxon>Eurotiales</taxon>
        <taxon>Aspergillaceae</taxon>
        <taxon>Penicillium</taxon>
    </lineage>
</organism>
<gene>
    <name evidence="6" type="ORF">N7493_003192</name>
</gene>
<evidence type="ECO:0000256" key="1">
    <source>
        <dbReference type="ARBA" id="ARBA00004123"/>
    </source>
</evidence>
<name>A0AAD6HTT5_9EURO</name>
<keyword evidence="2" id="KW-0479">Metal-binding</keyword>
<dbReference type="InterPro" id="IPR012337">
    <property type="entry name" value="RNaseH-like_sf"/>
</dbReference>
<dbReference type="GO" id="GO:0005634">
    <property type="term" value="C:nucleus"/>
    <property type="evidence" value="ECO:0007669"/>
    <property type="project" value="UniProtKB-SubCell"/>
</dbReference>
<reference evidence="6" key="2">
    <citation type="submission" date="2023-01" db="EMBL/GenBank/DDBJ databases">
        <authorList>
            <person name="Petersen C."/>
        </authorList>
    </citation>
    <scope>NUCLEOTIDE SEQUENCE</scope>
    <source>
        <strain evidence="6">IBT 17514</strain>
    </source>
</reference>
<dbReference type="Proteomes" id="UP001215712">
    <property type="component" value="Unassembled WGS sequence"/>
</dbReference>
<reference evidence="6" key="1">
    <citation type="journal article" date="2023" name="IMA Fungus">
        <title>Comparative genomic study of the Penicillium genus elucidates a diverse pangenome and 15 lateral gene transfer events.</title>
        <authorList>
            <person name="Petersen C."/>
            <person name="Sorensen T."/>
            <person name="Nielsen M.R."/>
            <person name="Sondergaard T.E."/>
            <person name="Sorensen J.L."/>
            <person name="Fitzpatrick D.A."/>
            <person name="Frisvad J.C."/>
            <person name="Nielsen K.L."/>
        </authorList>
    </citation>
    <scope>NUCLEOTIDE SEQUENCE</scope>
    <source>
        <strain evidence="6">IBT 17514</strain>
    </source>
</reference>
<evidence type="ECO:0000313" key="7">
    <source>
        <dbReference type="Proteomes" id="UP001215712"/>
    </source>
</evidence>
<evidence type="ECO:0000313" key="6">
    <source>
        <dbReference type="EMBL" id="KAJ5734406.1"/>
    </source>
</evidence>
<evidence type="ECO:0000256" key="5">
    <source>
        <dbReference type="ARBA" id="ARBA00023242"/>
    </source>
</evidence>
<evidence type="ECO:0000256" key="4">
    <source>
        <dbReference type="ARBA" id="ARBA00022833"/>
    </source>
</evidence>